<proteinExistence type="predicted"/>
<name>A0A1C3X5D9_9HYPH</name>
<dbReference type="NCBIfam" id="TIGR02118">
    <property type="entry name" value="EthD family reductase"/>
    <property type="match status" value="1"/>
</dbReference>
<dbReference type="SUPFAM" id="SSF54909">
    <property type="entry name" value="Dimeric alpha+beta barrel"/>
    <property type="match status" value="1"/>
</dbReference>
<evidence type="ECO:0000313" key="3">
    <source>
        <dbReference type="Proteomes" id="UP000199101"/>
    </source>
</evidence>
<evidence type="ECO:0000259" key="1">
    <source>
        <dbReference type="Pfam" id="PF07110"/>
    </source>
</evidence>
<gene>
    <name evidence="2" type="ORF">GA0061103_0162</name>
</gene>
<reference evidence="3" key="1">
    <citation type="submission" date="2016-08" db="EMBL/GenBank/DDBJ databases">
        <authorList>
            <person name="Varghese N."/>
            <person name="Submissions Spin"/>
        </authorList>
    </citation>
    <scope>NUCLEOTIDE SEQUENCE [LARGE SCALE GENOMIC DNA]</scope>
    <source>
        <strain evidence="3">HAMBI 2975</strain>
    </source>
</reference>
<dbReference type="Gene3D" id="3.30.70.100">
    <property type="match status" value="1"/>
</dbReference>
<dbReference type="InterPro" id="IPR009799">
    <property type="entry name" value="EthD_dom"/>
</dbReference>
<feature type="domain" description="EthD" evidence="1">
    <location>
        <begin position="11"/>
        <end position="90"/>
    </location>
</feature>
<organism evidence="2 3">
    <name type="scientific">Rhizobium multihospitium</name>
    <dbReference type="NCBI Taxonomy" id="410764"/>
    <lineage>
        <taxon>Bacteria</taxon>
        <taxon>Pseudomonadati</taxon>
        <taxon>Pseudomonadota</taxon>
        <taxon>Alphaproteobacteria</taxon>
        <taxon>Hyphomicrobiales</taxon>
        <taxon>Rhizobiaceae</taxon>
        <taxon>Rhizobium/Agrobacterium group</taxon>
        <taxon>Rhizobium</taxon>
    </lineage>
</organism>
<dbReference type="GO" id="GO:0016491">
    <property type="term" value="F:oxidoreductase activity"/>
    <property type="evidence" value="ECO:0007669"/>
    <property type="project" value="InterPro"/>
</dbReference>
<dbReference type="Proteomes" id="UP000199101">
    <property type="component" value="Unassembled WGS sequence"/>
</dbReference>
<dbReference type="Pfam" id="PF07110">
    <property type="entry name" value="EthD"/>
    <property type="match status" value="1"/>
</dbReference>
<keyword evidence="3" id="KW-1185">Reference proteome</keyword>
<dbReference type="RefSeq" id="WP_141694485.1">
    <property type="nucleotide sequence ID" value="NZ_FMAG01000010.1"/>
</dbReference>
<protein>
    <recommendedName>
        <fullName evidence="1">EthD domain-containing protein</fullName>
    </recommendedName>
</protein>
<dbReference type="EMBL" id="FMAG01000010">
    <property type="protein sequence ID" value="SCB47437.1"/>
    <property type="molecule type" value="Genomic_DNA"/>
</dbReference>
<dbReference type="AlphaFoldDB" id="A0A1C3X5D9"/>
<dbReference type="InterPro" id="IPR011008">
    <property type="entry name" value="Dimeric_a/b-barrel"/>
</dbReference>
<accession>A0A1C3X5D9</accession>
<dbReference type="OrthoDB" id="6369070at2"/>
<sequence length="214" mass="23172">MLKRMTLLAKREDLSIEAFRTHWAGNHAQLALSLPGVCKYSQNRIDEELLTIPQGGAFNAQGIVELYFTDAETMKTAQASDTGNVMIPDDELLFLKGWSLNIVEVDGPNDGVGAKVMIPLAARETLTTEQVVDALTDAARAAGATAISLNHVTTSHARPRLWSEPVAPTMIFVAWFESSNHARGAFNPGSSLHDAVRGVSRLASVYLCDPLTIL</sequence>
<evidence type="ECO:0000313" key="2">
    <source>
        <dbReference type="EMBL" id="SCB47437.1"/>
    </source>
</evidence>